<name>A0ABR8SYC6_9BACL</name>
<gene>
    <name evidence="2" type="ORF">H9647_10495</name>
</gene>
<dbReference type="Gene3D" id="1.20.1260.10">
    <property type="match status" value="1"/>
</dbReference>
<sequence>MYYNTYYPVRYCSVTPTSYYPYGQMRQETTTYKSLEEALTLIKNAVSGEREDELFYDYLISEAPSQEEKEIIESIRNDERKHNQMFRRIYQDLTGQTITSPTDVEFEKPSSYIEGIKKALFGELSAVERYRNIRAGLPSQYYRDMVYEIITDEQKHADKYNYLLNLYLSKMMKK</sequence>
<accession>A0ABR8SYC6</accession>
<dbReference type="EMBL" id="JACSQL010000003">
    <property type="protein sequence ID" value="MBD7968495.1"/>
    <property type="molecule type" value="Genomic_DNA"/>
</dbReference>
<dbReference type="InterPro" id="IPR009078">
    <property type="entry name" value="Ferritin-like_SF"/>
</dbReference>
<dbReference type="Proteomes" id="UP000608071">
    <property type="component" value="Unassembled WGS sequence"/>
</dbReference>
<evidence type="ECO:0000313" key="3">
    <source>
        <dbReference type="Proteomes" id="UP000608071"/>
    </source>
</evidence>
<dbReference type="Pfam" id="PF02915">
    <property type="entry name" value="Rubrerythrin"/>
    <property type="match status" value="1"/>
</dbReference>
<keyword evidence="3" id="KW-1185">Reference proteome</keyword>
<organism evidence="2 3">
    <name type="scientific">Paenibacillus gallinarum</name>
    <dbReference type="NCBI Taxonomy" id="2762232"/>
    <lineage>
        <taxon>Bacteria</taxon>
        <taxon>Bacillati</taxon>
        <taxon>Bacillota</taxon>
        <taxon>Bacilli</taxon>
        <taxon>Bacillales</taxon>
        <taxon>Paenibacillaceae</taxon>
        <taxon>Paenibacillus</taxon>
    </lineage>
</organism>
<dbReference type="SUPFAM" id="SSF47240">
    <property type="entry name" value="Ferritin-like"/>
    <property type="match status" value="1"/>
</dbReference>
<feature type="domain" description="Rubrerythrin diiron-binding" evidence="1">
    <location>
        <begin position="42"/>
        <end position="163"/>
    </location>
</feature>
<dbReference type="InterPro" id="IPR003251">
    <property type="entry name" value="Rr_diiron-bd_dom"/>
</dbReference>
<dbReference type="CDD" id="cd00657">
    <property type="entry name" value="Ferritin_like"/>
    <property type="match status" value="1"/>
</dbReference>
<evidence type="ECO:0000259" key="1">
    <source>
        <dbReference type="Pfam" id="PF02915"/>
    </source>
</evidence>
<reference evidence="2 3" key="1">
    <citation type="submission" date="2020-08" db="EMBL/GenBank/DDBJ databases">
        <title>A Genomic Blueprint of the Chicken Gut Microbiome.</title>
        <authorList>
            <person name="Gilroy R."/>
            <person name="Ravi A."/>
            <person name="Getino M."/>
            <person name="Pursley I."/>
            <person name="Horton D.L."/>
            <person name="Alikhan N.-F."/>
            <person name="Baker D."/>
            <person name="Gharbi K."/>
            <person name="Hall N."/>
            <person name="Watson M."/>
            <person name="Adriaenssens E.M."/>
            <person name="Foster-Nyarko E."/>
            <person name="Jarju S."/>
            <person name="Secka A."/>
            <person name="Antonio M."/>
            <person name="Oren A."/>
            <person name="Chaudhuri R."/>
            <person name="La Ragione R.M."/>
            <person name="Hildebrand F."/>
            <person name="Pallen M.J."/>
        </authorList>
    </citation>
    <scope>NUCLEOTIDE SEQUENCE [LARGE SCALE GENOMIC DNA]</scope>
    <source>
        <strain evidence="2 3">Sa2BVA9</strain>
    </source>
</reference>
<proteinExistence type="predicted"/>
<evidence type="ECO:0000313" key="2">
    <source>
        <dbReference type="EMBL" id="MBD7968495.1"/>
    </source>
</evidence>
<comment type="caution">
    <text evidence="2">The sequence shown here is derived from an EMBL/GenBank/DDBJ whole genome shotgun (WGS) entry which is preliminary data.</text>
</comment>
<protein>
    <submittedName>
        <fullName evidence="2">Ferritin-like domain-containing protein</fullName>
    </submittedName>
</protein>
<dbReference type="InterPro" id="IPR012347">
    <property type="entry name" value="Ferritin-like"/>
</dbReference>
<dbReference type="RefSeq" id="WP_191799718.1">
    <property type="nucleotide sequence ID" value="NZ_JACSQL010000003.1"/>
</dbReference>